<keyword evidence="8" id="KW-1185">Reference proteome</keyword>
<dbReference type="PANTHER" id="PTHR30055:SF234">
    <property type="entry name" value="HTH-TYPE TRANSCRIPTIONAL REGULATOR BETI"/>
    <property type="match status" value="1"/>
</dbReference>
<evidence type="ECO:0000256" key="2">
    <source>
        <dbReference type="ARBA" id="ARBA00023015"/>
    </source>
</evidence>
<dbReference type="SUPFAM" id="SSF46689">
    <property type="entry name" value="Homeodomain-like"/>
    <property type="match status" value="1"/>
</dbReference>
<organism evidence="7 8">
    <name type="scientific">Nocardiopsis mwathae</name>
    <dbReference type="NCBI Taxonomy" id="1472723"/>
    <lineage>
        <taxon>Bacteria</taxon>
        <taxon>Bacillati</taxon>
        <taxon>Actinomycetota</taxon>
        <taxon>Actinomycetes</taxon>
        <taxon>Streptosporangiales</taxon>
        <taxon>Nocardiopsidaceae</taxon>
        <taxon>Nocardiopsis</taxon>
    </lineage>
</organism>
<dbReference type="SUPFAM" id="SSF48498">
    <property type="entry name" value="Tetracyclin repressor-like, C-terminal domain"/>
    <property type="match status" value="1"/>
</dbReference>
<dbReference type="PANTHER" id="PTHR30055">
    <property type="entry name" value="HTH-TYPE TRANSCRIPTIONAL REGULATOR RUTR"/>
    <property type="match status" value="1"/>
</dbReference>
<reference evidence="7 8" key="1">
    <citation type="submission" date="2020-08" db="EMBL/GenBank/DDBJ databases">
        <title>Sequencing the genomes of 1000 actinobacteria strains.</title>
        <authorList>
            <person name="Klenk H.-P."/>
        </authorList>
    </citation>
    <scope>NUCLEOTIDE SEQUENCE [LARGE SCALE GENOMIC DNA]</scope>
    <source>
        <strain evidence="7 8">DSM 46659</strain>
    </source>
</reference>
<dbReference type="PRINTS" id="PR00455">
    <property type="entry name" value="HTHTETR"/>
</dbReference>
<dbReference type="GO" id="GO:0003700">
    <property type="term" value="F:DNA-binding transcription factor activity"/>
    <property type="evidence" value="ECO:0007669"/>
    <property type="project" value="TreeGrafter"/>
</dbReference>
<feature type="domain" description="HTH tetR-type" evidence="6">
    <location>
        <begin position="14"/>
        <end position="74"/>
    </location>
</feature>
<proteinExistence type="predicted"/>
<dbReference type="Gene3D" id="1.10.357.10">
    <property type="entry name" value="Tetracycline Repressor, domain 2"/>
    <property type="match status" value="1"/>
</dbReference>
<dbReference type="PROSITE" id="PS50977">
    <property type="entry name" value="HTH_TETR_2"/>
    <property type="match status" value="1"/>
</dbReference>
<dbReference type="InterPro" id="IPR036271">
    <property type="entry name" value="Tet_transcr_reg_TetR-rel_C_sf"/>
</dbReference>
<comment type="caution">
    <text evidence="7">The sequence shown here is derived from an EMBL/GenBank/DDBJ whole genome shotgun (WGS) entry which is preliminary data.</text>
</comment>
<keyword evidence="4" id="KW-0804">Transcription</keyword>
<name>A0A7W9YKX5_9ACTN</name>
<dbReference type="InterPro" id="IPR009057">
    <property type="entry name" value="Homeodomain-like_sf"/>
</dbReference>
<sequence>MSETVVRRRRGQGSARRNEIIAAAMEEFAAGGYKGTSLATVADRVGLTQQGLLHYFPSKEALLVAVLERRDEMDAAAGDSPRDLTDFAEAVSRSSDRRELVQMHTVLSAEGVTGHHPAHDYFHARYRGLRDRTTELLRARHGDTLPGGLAPEDAATLVIAAMDGLRLQWLYEPDAVHMPGLIKMLADVLTSPARGGNPADARD</sequence>
<protein>
    <submittedName>
        <fullName evidence="7">AcrR family transcriptional regulator</fullName>
    </submittedName>
</protein>
<keyword evidence="3 5" id="KW-0238">DNA-binding</keyword>
<feature type="DNA-binding region" description="H-T-H motif" evidence="5">
    <location>
        <begin position="37"/>
        <end position="56"/>
    </location>
</feature>
<dbReference type="InterPro" id="IPR050109">
    <property type="entry name" value="HTH-type_TetR-like_transc_reg"/>
</dbReference>
<evidence type="ECO:0000256" key="4">
    <source>
        <dbReference type="ARBA" id="ARBA00023163"/>
    </source>
</evidence>
<dbReference type="AlphaFoldDB" id="A0A7W9YKX5"/>
<accession>A0A7W9YKX5</accession>
<dbReference type="RefSeq" id="WP_184076810.1">
    <property type="nucleotide sequence ID" value="NZ_JACHDS010000001.1"/>
</dbReference>
<dbReference type="Pfam" id="PF00440">
    <property type="entry name" value="TetR_N"/>
    <property type="match status" value="1"/>
</dbReference>
<evidence type="ECO:0000313" key="7">
    <source>
        <dbReference type="EMBL" id="MBB6173431.1"/>
    </source>
</evidence>
<dbReference type="InterPro" id="IPR039538">
    <property type="entry name" value="BetI_C"/>
</dbReference>
<dbReference type="EMBL" id="JACHDS010000001">
    <property type="protein sequence ID" value="MBB6173431.1"/>
    <property type="molecule type" value="Genomic_DNA"/>
</dbReference>
<dbReference type="GO" id="GO:0000976">
    <property type="term" value="F:transcription cis-regulatory region binding"/>
    <property type="evidence" value="ECO:0007669"/>
    <property type="project" value="TreeGrafter"/>
</dbReference>
<keyword evidence="1" id="KW-0678">Repressor</keyword>
<gene>
    <name evidence="7" type="ORF">HNR23_003491</name>
</gene>
<evidence type="ECO:0000256" key="3">
    <source>
        <dbReference type="ARBA" id="ARBA00023125"/>
    </source>
</evidence>
<dbReference type="Proteomes" id="UP000546642">
    <property type="component" value="Unassembled WGS sequence"/>
</dbReference>
<evidence type="ECO:0000256" key="5">
    <source>
        <dbReference type="PROSITE-ProRule" id="PRU00335"/>
    </source>
</evidence>
<keyword evidence="2" id="KW-0805">Transcription regulation</keyword>
<dbReference type="InterPro" id="IPR001647">
    <property type="entry name" value="HTH_TetR"/>
</dbReference>
<evidence type="ECO:0000313" key="8">
    <source>
        <dbReference type="Proteomes" id="UP000546642"/>
    </source>
</evidence>
<evidence type="ECO:0000259" key="6">
    <source>
        <dbReference type="PROSITE" id="PS50977"/>
    </source>
</evidence>
<dbReference type="Pfam" id="PF13977">
    <property type="entry name" value="TetR_C_6"/>
    <property type="match status" value="1"/>
</dbReference>
<evidence type="ECO:0000256" key="1">
    <source>
        <dbReference type="ARBA" id="ARBA00022491"/>
    </source>
</evidence>